<name>A0A484L5A2_9ASTE</name>
<protein>
    <submittedName>
        <fullName evidence="2">Uncharacterized protein</fullName>
    </submittedName>
</protein>
<organism evidence="2 3">
    <name type="scientific">Cuscuta campestris</name>
    <dbReference type="NCBI Taxonomy" id="132261"/>
    <lineage>
        <taxon>Eukaryota</taxon>
        <taxon>Viridiplantae</taxon>
        <taxon>Streptophyta</taxon>
        <taxon>Embryophyta</taxon>
        <taxon>Tracheophyta</taxon>
        <taxon>Spermatophyta</taxon>
        <taxon>Magnoliopsida</taxon>
        <taxon>eudicotyledons</taxon>
        <taxon>Gunneridae</taxon>
        <taxon>Pentapetalae</taxon>
        <taxon>asterids</taxon>
        <taxon>lamiids</taxon>
        <taxon>Solanales</taxon>
        <taxon>Convolvulaceae</taxon>
        <taxon>Cuscuteae</taxon>
        <taxon>Cuscuta</taxon>
        <taxon>Cuscuta subgen. Grammica</taxon>
        <taxon>Cuscuta sect. Cleistogrammica</taxon>
    </lineage>
</organism>
<sequence>MPRRPPPSVSLKAFDFKTVDAAPGWHPAATSGTATRWGQSKAKGRDATGRQGVLVLTKVYVEPLLNFFISRVTVEINRQEVET</sequence>
<evidence type="ECO:0000313" key="3">
    <source>
        <dbReference type="Proteomes" id="UP000595140"/>
    </source>
</evidence>
<feature type="region of interest" description="Disordered" evidence="1">
    <location>
        <begin position="25"/>
        <end position="44"/>
    </location>
</feature>
<dbReference type="EMBL" id="OOIL02001014">
    <property type="protein sequence ID" value="VFQ71501.1"/>
    <property type="molecule type" value="Genomic_DNA"/>
</dbReference>
<dbReference type="Proteomes" id="UP000595140">
    <property type="component" value="Unassembled WGS sequence"/>
</dbReference>
<proteinExistence type="predicted"/>
<evidence type="ECO:0000256" key="1">
    <source>
        <dbReference type="SAM" id="MobiDB-lite"/>
    </source>
</evidence>
<gene>
    <name evidence="2" type="ORF">CCAM_LOCUS13277</name>
</gene>
<accession>A0A484L5A2</accession>
<dbReference type="AlphaFoldDB" id="A0A484L5A2"/>
<keyword evidence="3" id="KW-1185">Reference proteome</keyword>
<reference evidence="2 3" key="1">
    <citation type="submission" date="2018-04" db="EMBL/GenBank/DDBJ databases">
        <authorList>
            <person name="Vogel A."/>
        </authorList>
    </citation>
    <scope>NUCLEOTIDE SEQUENCE [LARGE SCALE GENOMIC DNA]</scope>
</reference>
<evidence type="ECO:0000313" key="2">
    <source>
        <dbReference type="EMBL" id="VFQ71501.1"/>
    </source>
</evidence>